<evidence type="ECO:0000256" key="1">
    <source>
        <dbReference type="ARBA" id="ARBA00001933"/>
    </source>
</evidence>
<organism evidence="6">
    <name type="scientific">hot springs metagenome</name>
    <dbReference type="NCBI Taxonomy" id="433727"/>
    <lineage>
        <taxon>unclassified sequences</taxon>
        <taxon>metagenomes</taxon>
        <taxon>ecological metagenomes</taxon>
    </lineage>
</organism>
<dbReference type="InterPro" id="IPR004839">
    <property type="entry name" value="Aminotransferase_I/II_large"/>
</dbReference>
<dbReference type="CDD" id="cd00609">
    <property type="entry name" value="AAT_like"/>
    <property type="match status" value="1"/>
</dbReference>
<dbReference type="InterPro" id="IPR005861">
    <property type="entry name" value="HisP_aminotrans"/>
</dbReference>
<name>A0A5J4L697_9ZZZZ</name>
<dbReference type="SUPFAM" id="SSF53383">
    <property type="entry name" value="PLP-dependent transferases"/>
    <property type="match status" value="1"/>
</dbReference>
<dbReference type="GO" id="GO:0030170">
    <property type="term" value="F:pyridoxal phosphate binding"/>
    <property type="evidence" value="ECO:0007669"/>
    <property type="project" value="InterPro"/>
</dbReference>
<dbReference type="AlphaFoldDB" id="A0A5J4L697"/>
<dbReference type="PANTHER" id="PTHR43643:SF3">
    <property type="entry name" value="HISTIDINOL-PHOSPHATE AMINOTRANSFERASE"/>
    <property type="match status" value="1"/>
</dbReference>
<dbReference type="NCBIfam" id="TIGR01141">
    <property type="entry name" value="hisC"/>
    <property type="match status" value="1"/>
</dbReference>
<keyword evidence="4" id="KW-0663">Pyridoxal phosphate</keyword>
<gene>
    <name evidence="6" type="ORF">A45J_0799</name>
</gene>
<evidence type="ECO:0000256" key="3">
    <source>
        <dbReference type="ARBA" id="ARBA00022679"/>
    </source>
</evidence>
<dbReference type="PROSITE" id="PS00599">
    <property type="entry name" value="AA_TRANSFER_CLASS_2"/>
    <property type="match status" value="1"/>
</dbReference>
<comment type="cofactor">
    <cofactor evidence="1">
        <name>pyridoxal 5'-phosphate</name>
        <dbReference type="ChEBI" id="CHEBI:597326"/>
    </cofactor>
</comment>
<evidence type="ECO:0000259" key="5">
    <source>
        <dbReference type="Pfam" id="PF00155"/>
    </source>
</evidence>
<dbReference type="Gene3D" id="3.90.1150.10">
    <property type="entry name" value="Aspartate Aminotransferase, domain 1"/>
    <property type="match status" value="1"/>
</dbReference>
<evidence type="ECO:0000256" key="2">
    <source>
        <dbReference type="ARBA" id="ARBA00022576"/>
    </source>
</evidence>
<keyword evidence="3" id="KW-0808">Transferase</keyword>
<dbReference type="InterPro" id="IPR050106">
    <property type="entry name" value="HistidinolP_aminotransfase"/>
</dbReference>
<dbReference type="HAMAP" id="MF_01023">
    <property type="entry name" value="HisC_aminotrans_2"/>
    <property type="match status" value="1"/>
</dbReference>
<evidence type="ECO:0000256" key="4">
    <source>
        <dbReference type="ARBA" id="ARBA00022898"/>
    </source>
</evidence>
<dbReference type="InterPro" id="IPR015422">
    <property type="entry name" value="PyrdxlP-dep_Trfase_small"/>
</dbReference>
<dbReference type="EMBL" id="BLAB01000001">
    <property type="protein sequence ID" value="GER93066.1"/>
    <property type="molecule type" value="Genomic_DNA"/>
</dbReference>
<comment type="caution">
    <text evidence="6">The sequence shown here is derived from an EMBL/GenBank/DDBJ whole genome shotgun (WGS) entry which is preliminary data.</text>
</comment>
<dbReference type="Pfam" id="PF00155">
    <property type="entry name" value="Aminotran_1_2"/>
    <property type="match status" value="1"/>
</dbReference>
<feature type="domain" description="Aminotransferase class I/classII large" evidence="5">
    <location>
        <begin position="41"/>
        <end position="362"/>
    </location>
</feature>
<proteinExistence type="inferred from homology"/>
<dbReference type="InterPro" id="IPR015424">
    <property type="entry name" value="PyrdxlP-dep_Trfase"/>
</dbReference>
<dbReference type="GO" id="GO:0000105">
    <property type="term" value="P:L-histidine biosynthetic process"/>
    <property type="evidence" value="ECO:0007669"/>
    <property type="project" value="InterPro"/>
</dbReference>
<dbReference type="Gene3D" id="3.40.640.10">
    <property type="entry name" value="Type I PLP-dependent aspartate aminotransferase-like (Major domain)"/>
    <property type="match status" value="1"/>
</dbReference>
<reference evidence="6" key="1">
    <citation type="submission" date="2019-10" db="EMBL/GenBank/DDBJ databases">
        <title>Metagenomic sequencing of thiosulfate-disproportionating enrichment culture.</title>
        <authorList>
            <person name="Umezawa K."/>
            <person name="Kojima H."/>
            <person name="Fukui M."/>
        </authorList>
    </citation>
    <scope>NUCLEOTIDE SEQUENCE</scope>
    <source>
        <strain evidence="6">45J</strain>
    </source>
</reference>
<dbReference type="GO" id="GO:0004400">
    <property type="term" value="F:histidinol-phosphate transaminase activity"/>
    <property type="evidence" value="ECO:0007669"/>
    <property type="project" value="InterPro"/>
</dbReference>
<evidence type="ECO:0000313" key="6">
    <source>
        <dbReference type="EMBL" id="GER93066.1"/>
    </source>
</evidence>
<keyword evidence="2" id="KW-0032">Aminotransferase</keyword>
<sequence length="372" mass="41900">MQKNKRDNKINPLKYISEIEPYVPGKPIKELERELGIKGSIKLASNENPLGPSQKALKALHDFLYNGSELSRYPDGSGFYLKSAISEKIGISAEDIILGNGSNELIDIAVRTFMGIGDEAVMAKPSFIVYSMATKSVGAIPIEVPLIDYRHNLMAMADAITEKTKIVFIANPNNPTGTINKRDEFERFLEKIPNGILIVIDEAYYEYVMDPEYPDTIKYLMDGRDVLILRTFSKAYGLAGLRIGYGIASRDIIREMNKVRNPFNTNTLAQLSAMNALTDNEHLKKTIEINEQGKEFLYRELESIKIKYIPTEANFIYMLLDIESKIIYQALLKKGVIVRPVGPKEIRVTIGLPEENNRFIEALKVVINSLSN</sequence>
<protein>
    <submittedName>
        <fullName evidence="6">Histidinol-phosphate transaminase</fullName>
    </submittedName>
</protein>
<dbReference type="InterPro" id="IPR001917">
    <property type="entry name" value="Aminotrans_II_pyridoxalP_BS"/>
</dbReference>
<dbReference type="PANTHER" id="PTHR43643">
    <property type="entry name" value="HISTIDINOL-PHOSPHATE AMINOTRANSFERASE 2"/>
    <property type="match status" value="1"/>
</dbReference>
<accession>A0A5J4L697</accession>
<dbReference type="InterPro" id="IPR015421">
    <property type="entry name" value="PyrdxlP-dep_Trfase_major"/>
</dbReference>